<dbReference type="PANTHER" id="PTHR31686:SF1">
    <property type="entry name" value="SULFITE EFFLUX PUMP SSU1"/>
    <property type="match status" value="1"/>
</dbReference>
<dbReference type="InterPro" id="IPR004695">
    <property type="entry name" value="SLAC1/Mae1/Ssu1/TehA"/>
</dbReference>
<evidence type="ECO:0000256" key="5">
    <source>
        <dbReference type="ARBA" id="ARBA00022692"/>
    </source>
</evidence>
<feature type="transmembrane region" description="Helical" evidence="8">
    <location>
        <begin position="89"/>
        <end position="109"/>
    </location>
</feature>
<feature type="transmembrane region" description="Helical" evidence="8">
    <location>
        <begin position="121"/>
        <end position="143"/>
    </location>
</feature>
<feature type="transmembrane region" description="Helical" evidence="8">
    <location>
        <begin position="186"/>
        <end position="210"/>
    </location>
</feature>
<evidence type="ECO:0000256" key="2">
    <source>
        <dbReference type="ARBA" id="ARBA00008566"/>
    </source>
</evidence>
<dbReference type="AlphaFoldDB" id="A0A8H7V3A7"/>
<keyword evidence="7 8" id="KW-0472">Membrane</keyword>
<keyword evidence="4" id="KW-1003">Cell membrane</keyword>
<dbReference type="OrthoDB" id="1099at2759"/>
<dbReference type="Proteomes" id="UP000603453">
    <property type="component" value="Unassembled WGS sequence"/>
</dbReference>
<evidence type="ECO:0000313" key="9">
    <source>
        <dbReference type="EMBL" id="KAG2203917.1"/>
    </source>
</evidence>
<gene>
    <name evidence="9" type="ORF">INT47_007500</name>
</gene>
<accession>A0A8H7V3A7</accession>
<evidence type="ECO:0000256" key="7">
    <source>
        <dbReference type="ARBA" id="ARBA00023136"/>
    </source>
</evidence>
<feature type="transmembrane region" description="Helical" evidence="8">
    <location>
        <begin position="21"/>
        <end position="42"/>
    </location>
</feature>
<organism evidence="9 10">
    <name type="scientific">Mucor saturninus</name>
    <dbReference type="NCBI Taxonomy" id="64648"/>
    <lineage>
        <taxon>Eukaryota</taxon>
        <taxon>Fungi</taxon>
        <taxon>Fungi incertae sedis</taxon>
        <taxon>Mucoromycota</taxon>
        <taxon>Mucoromycotina</taxon>
        <taxon>Mucoromycetes</taxon>
        <taxon>Mucorales</taxon>
        <taxon>Mucorineae</taxon>
        <taxon>Mucoraceae</taxon>
        <taxon>Mucor</taxon>
    </lineage>
</organism>
<feature type="transmembrane region" description="Helical" evidence="8">
    <location>
        <begin position="48"/>
        <end position="68"/>
    </location>
</feature>
<comment type="subcellular location">
    <subcellularLocation>
        <location evidence="1">Cell membrane</location>
        <topology evidence="1">Multi-pass membrane protein</topology>
    </subcellularLocation>
</comment>
<feature type="transmembrane region" description="Helical" evidence="8">
    <location>
        <begin position="155"/>
        <end position="174"/>
    </location>
</feature>
<feature type="transmembrane region" description="Helical" evidence="8">
    <location>
        <begin position="328"/>
        <end position="353"/>
    </location>
</feature>
<evidence type="ECO:0000313" key="10">
    <source>
        <dbReference type="Proteomes" id="UP000603453"/>
    </source>
</evidence>
<proteinExistence type="inferred from homology"/>
<dbReference type="Gene3D" id="1.50.10.150">
    <property type="entry name" value="Voltage-dependent anion channel"/>
    <property type="match status" value="1"/>
</dbReference>
<evidence type="ECO:0000256" key="1">
    <source>
        <dbReference type="ARBA" id="ARBA00004651"/>
    </source>
</evidence>
<sequence>MSDEKPEHVLVHIIKNFTPSWFSVIMGTGILSILLQTFPFQFYGLPTIALVLYIINIVLFCTFTLITAARYLFFPYIFLLMMKNSTQSLFIGTYSMGLTTICNFTIIVITKKFDWGMNLAFALWIVTVIVTYFSCIVVPYYIIVHHNHELENMNGTWLLPFIPTVVTGASGGLLSNNIDEGRALVILIISYVTMGMGLFLATSIITIYWCRLIVHKLPPKEVIISSFLPLGPLGQGAYGMIQLGSAGKRIFGDKYITGLGDTAYGLGFLAALVLWGYGIWYLAVAVFSVIRTTVYDKIPFNMGWWSLTFPLGVYTAGTLAIGDVLHSMFFQVLGAIFTCCLVVLWLAVSALTIQGAITGKIFYAPCLTPIKDAVPT</sequence>
<comment type="caution">
    <text evidence="9">The sequence shown here is derived from an EMBL/GenBank/DDBJ whole genome shotgun (WGS) entry which is preliminary data.</text>
</comment>
<evidence type="ECO:0000256" key="4">
    <source>
        <dbReference type="ARBA" id="ARBA00022475"/>
    </source>
</evidence>
<keyword evidence="10" id="KW-1185">Reference proteome</keyword>
<feature type="transmembrane region" description="Helical" evidence="8">
    <location>
        <begin position="302"/>
        <end position="322"/>
    </location>
</feature>
<evidence type="ECO:0000256" key="6">
    <source>
        <dbReference type="ARBA" id="ARBA00022989"/>
    </source>
</evidence>
<dbReference type="EMBL" id="JAEPRD010000048">
    <property type="protein sequence ID" value="KAG2203917.1"/>
    <property type="molecule type" value="Genomic_DNA"/>
</dbReference>
<evidence type="ECO:0000256" key="8">
    <source>
        <dbReference type="SAM" id="Phobius"/>
    </source>
</evidence>
<dbReference type="InterPro" id="IPR038665">
    <property type="entry name" value="Voltage-dep_anion_channel_sf"/>
</dbReference>
<evidence type="ECO:0000256" key="3">
    <source>
        <dbReference type="ARBA" id="ARBA00022448"/>
    </source>
</evidence>
<dbReference type="FunFam" id="1.50.10.150:FF:000004">
    <property type="entry name" value="Malic acid transporter"/>
    <property type="match status" value="1"/>
</dbReference>
<comment type="similarity">
    <text evidence="2">Belongs to the tellurite-resistance/dicarboxylate transporter (TDT) family.</text>
</comment>
<name>A0A8H7V3A7_9FUNG</name>
<dbReference type="InterPro" id="IPR051629">
    <property type="entry name" value="Sulfite_efflux_TDT"/>
</dbReference>
<keyword evidence="3" id="KW-0813">Transport</keyword>
<dbReference type="PANTHER" id="PTHR31686">
    <property type="match status" value="1"/>
</dbReference>
<reference evidence="9" key="1">
    <citation type="submission" date="2020-12" db="EMBL/GenBank/DDBJ databases">
        <title>Metabolic potential, ecology and presence of endohyphal bacteria is reflected in genomic diversity of Mucoromycotina.</title>
        <authorList>
            <person name="Muszewska A."/>
            <person name="Okrasinska A."/>
            <person name="Steczkiewicz K."/>
            <person name="Drgas O."/>
            <person name="Orlowska M."/>
            <person name="Perlinska-Lenart U."/>
            <person name="Aleksandrzak-Piekarczyk T."/>
            <person name="Szatraj K."/>
            <person name="Zielenkiewicz U."/>
            <person name="Pilsyk S."/>
            <person name="Malc E."/>
            <person name="Mieczkowski P."/>
            <person name="Kruszewska J.S."/>
            <person name="Biernat P."/>
            <person name="Pawlowska J."/>
        </authorList>
    </citation>
    <scope>NUCLEOTIDE SEQUENCE</scope>
    <source>
        <strain evidence="9">WA0000017839</strain>
    </source>
</reference>
<keyword evidence="6 8" id="KW-1133">Transmembrane helix</keyword>
<keyword evidence="5 8" id="KW-0812">Transmembrane</keyword>
<dbReference type="CDD" id="cd09318">
    <property type="entry name" value="TDT_SSU1"/>
    <property type="match status" value="1"/>
</dbReference>
<protein>
    <recommendedName>
        <fullName evidence="11">C4-dicarboxylate transporter/malic acid transport protein</fullName>
    </recommendedName>
</protein>
<dbReference type="GO" id="GO:0005886">
    <property type="term" value="C:plasma membrane"/>
    <property type="evidence" value="ECO:0007669"/>
    <property type="project" value="UniProtKB-SubCell"/>
</dbReference>
<evidence type="ECO:0008006" key="11">
    <source>
        <dbReference type="Google" id="ProtNLM"/>
    </source>
</evidence>
<feature type="transmembrane region" description="Helical" evidence="8">
    <location>
        <begin position="263"/>
        <end position="290"/>
    </location>
</feature>
<dbReference type="Pfam" id="PF03595">
    <property type="entry name" value="SLAC1"/>
    <property type="match status" value="1"/>
</dbReference>
<dbReference type="GO" id="GO:0000319">
    <property type="term" value="F:sulfite transmembrane transporter activity"/>
    <property type="evidence" value="ECO:0007669"/>
    <property type="project" value="TreeGrafter"/>
</dbReference>